<keyword evidence="2 4" id="KW-0863">Zinc-finger</keyword>
<dbReference type="PANTHER" id="PTHR23111">
    <property type="entry name" value="ZINC FINGER PROTEIN"/>
    <property type="match status" value="1"/>
</dbReference>
<dbReference type="GO" id="GO:0003729">
    <property type="term" value="F:mRNA binding"/>
    <property type="evidence" value="ECO:0007669"/>
    <property type="project" value="TreeGrafter"/>
</dbReference>
<proteinExistence type="predicted"/>
<name>A0A1E5W5P8_9POAL</name>
<dbReference type="PANTHER" id="PTHR23111:SF40">
    <property type="entry name" value="RNA-BINDING PROTEIN INVOLVED IN HETEROCHROMATIN ASSEMBLY-RELATED"/>
    <property type="match status" value="1"/>
</dbReference>
<reference evidence="7 8" key="1">
    <citation type="submission" date="2016-09" db="EMBL/GenBank/DDBJ databases">
        <title>The draft genome of Dichanthelium oligosanthes: A C3 panicoid grass species.</title>
        <authorList>
            <person name="Studer A.J."/>
            <person name="Schnable J.C."/>
            <person name="Brutnell T.P."/>
        </authorList>
    </citation>
    <scope>NUCLEOTIDE SEQUENCE [LARGE SCALE GENOMIC DNA]</scope>
    <source>
        <strain evidence="8">cv. Kellogg 1175</strain>
        <tissue evidence="7">Leaf</tissue>
    </source>
</reference>
<dbReference type="PROSITE" id="PS01358">
    <property type="entry name" value="ZF_RANBP2_1"/>
    <property type="match status" value="1"/>
</dbReference>
<dbReference type="STRING" id="888268.A0A1E5W5P8"/>
<organism evidence="7 8">
    <name type="scientific">Dichanthelium oligosanthes</name>
    <dbReference type="NCBI Taxonomy" id="888268"/>
    <lineage>
        <taxon>Eukaryota</taxon>
        <taxon>Viridiplantae</taxon>
        <taxon>Streptophyta</taxon>
        <taxon>Embryophyta</taxon>
        <taxon>Tracheophyta</taxon>
        <taxon>Spermatophyta</taxon>
        <taxon>Magnoliopsida</taxon>
        <taxon>Liliopsida</taxon>
        <taxon>Poales</taxon>
        <taxon>Poaceae</taxon>
        <taxon>PACMAD clade</taxon>
        <taxon>Panicoideae</taxon>
        <taxon>Panicodae</taxon>
        <taxon>Paniceae</taxon>
        <taxon>Dichantheliinae</taxon>
        <taxon>Dichanthelium</taxon>
    </lineage>
</organism>
<feature type="domain" description="RanBP2-type" evidence="6">
    <location>
        <begin position="287"/>
        <end position="316"/>
    </location>
</feature>
<dbReference type="AlphaFoldDB" id="A0A1E5W5P8"/>
<feature type="region of interest" description="Disordered" evidence="5">
    <location>
        <begin position="311"/>
        <end position="373"/>
    </location>
</feature>
<evidence type="ECO:0000256" key="2">
    <source>
        <dbReference type="ARBA" id="ARBA00022771"/>
    </source>
</evidence>
<dbReference type="InterPro" id="IPR001876">
    <property type="entry name" value="Znf_RanBP2"/>
</dbReference>
<keyword evidence="8" id="KW-1185">Reference proteome</keyword>
<dbReference type="Gene3D" id="4.10.1060.10">
    <property type="entry name" value="Zinc finger, RanBP2-type"/>
    <property type="match status" value="1"/>
</dbReference>
<dbReference type="GO" id="GO:0005737">
    <property type="term" value="C:cytoplasm"/>
    <property type="evidence" value="ECO:0007669"/>
    <property type="project" value="TreeGrafter"/>
</dbReference>
<dbReference type="OrthoDB" id="448399at2759"/>
<dbReference type="Proteomes" id="UP000095767">
    <property type="component" value="Unassembled WGS sequence"/>
</dbReference>
<protein>
    <recommendedName>
        <fullName evidence="6">RanBP2-type domain-containing protein</fullName>
    </recommendedName>
</protein>
<evidence type="ECO:0000259" key="6">
    <source>
        <dbReference type="PROSITE" id="PS50199"/>
    </source>
</evidence>
<feature type="compositionally biased region" description="Basic and acidic residues" evidence="5">
    <location>
        <begin position="271"/>
        <end position="282"/>
    </location>
</feature>
<comment type="caution">
    <text evidence="7">The sequence shown here is derived from an EMBL/GenBank/DDBJ whole genome shotgun (WGS) entry which is preliminary data.</text>
</comment>
<keyword evidence="3" id="KW-0862">Zinc</keyword>
<evidence type="ECO:0000313" key="7">
    <source>
        <dbReference type="EMBL" id="OEL32686.1"/>
    </source>
</evidence>
<dbReference type="SMART" id="SM00547">
    <property type="entry name" value="ZnF_RBZ"/>
    <property type="match status" value="1"/>
</dbReference>
<dbReference type="InterPro" id="IPR036443">
    <property type="entry name" value="Znf_RanBP2_sf"/>
</dbReference>
<evidence type="ECO:0000313" key="8">
    <source>
        <dbReference type="Proteomes" id="UP000095767"/>
    </source>
</evidence>
<evidence type="ECO:0000256" key="5">
    <source>
        <dbReference type="SAM" id="MobiDB-lite"/>
    </source>
</evidence>
<evidence type="ECO:0000256" key="4">
    <source>
        <dbReference type="PROSITE-ProRule" id="PRU00322"/>
    </source>
</evidence>
<feature type="region of interest" description="Disordered" evidence="5">
    <location>
        <begin position="254"/>
        <end position="282"/>
    </location>
</feature>
<evidence type="ECO:0000256" key="3">
    <source>
        <dbReference type="ARBA" id="ARBA00022833"/>
    </source>
</evidence>
<dbReference type="PROSITE" id="PS50199">
    <property type="entry name" value="ZF_RANBP2_2"/>
    <property type="match status" value="1"/>
</dbReference>
<dbReference type="GO" id="GO:0008270">
    <property type="term" value="F:zinc ion binding"/>
    <property type="evidence" value="ECO:0007669"/>
    <property type="project" value="UniProtKB-KW"/>
</dbReference>
<feature type="compositionally biased region" description="Polar residues" evidence="5">
    <location>
        <begin position="259"/>
        <end position="270"/>
    </location>
</feature>
<dbReference type="EMBL" id="LWDX02020567">
    <property type="protein sequence ID" value="OEL32686.1"/>
    <property type="molecule type" value="Genomic_DNA"/>
</dbReference>
<gene>
    <name evidence="7" type="ORF">BAE44_0006294</name>
</gene>
<accession>A0A1E5W5P8</accession>
<keyword evidence="1" id="KW-0479">Metal-binding</keyword>
<evidence type="ECO:0000256" key="1">
    <source>
        <dbReference type="ARBA" id="ARBA00022723"/>
    </source>
</evidence>
<dbReference type="SUPFAM" id="SSF90209">
    <property type="entry name" value="Ran binding protein zinc finger-like"/>
    <property type="match status" value="1"/>
</dbReference>
<sequence length="393" mass="43316">MASSSSKLLNLSLSSSLLRSCRLASTSILPITSRRNPGSLLSLHFCSAAPAAVNVAADPAEAAVSASHPWPEWSEFLDKLRAKGYFQQAVRAGEGAAGDGEAAASDSAVGSEDTYPFRDLNRVKNACLKFARERYDLLSSIPKEDIKAIVKWGCPNINRKPVNCAKRLREFVDVKEEDACRVCKFRGSCDRACETPKAENEVRTADVVRILLEYAIDTNSLSGENSVNKSVQESARKLLSKLIILSDTAIDPSVPKPVFQTSSKNQSSTKLSDKRAKGRDTTATEMKMGDWLCTKCDFVNFRRNRICKKCNQDRPEDDTQDNQLGLRNTRGAGNSRSFDSNSDDDTLPYKGLRKHVSGIRPNPNQRRTAAKSRGGVDLEDFLLTAKRRSFLGR</sequence>